<evidence type="ECO:0000313" key="1">
    <source>
        <dbReference type="EMBL" id="JAH72236.1"/>
    </source>
</evidence>
<dbReference type="EMBL" id="GBXM01036341">
    <property type="protein sequence ID" value="JAH72236.1"/>
    <property type="molecule type" value="Transcribed_RNA"/>
</dbReference>
<reference evidence="1" key="2">
    <citation type="journal article" date="2015" name="Fish Shellfish Immunol.">
        <title>Early steps in the European eel (Anguilla anguilla)-Vibrio vulnificus interaction in the gills: Role of the RtxA13 toxin.</title>
        <authorList>
            <person name="Callol A."/>
            <person name="Pajuelo D."/>
            <person name="Ebbesson L."/>
            <person name="Teles M."/>
            <person name="MacKenzie S."/>
            <person name="Amaro C."/>
        </authorList>
    </citation>
    <scope>NUCLEOTIDE SEQUENCE</scope>
</reference>
<sequence>MSSQVQRMGFSQYYRRTCAGK</sequence>
<name>A0A0E9V2P3_ANGAN</name>
<accession>A0A0E9V2P3</accession>
<organism evidence="1">
    <name type="scientific">Anguilla anguilla</name>
    <name type="common">European freshwater eel</name>
    <name type="synonym">Muraena anguilla</name>
    <dbReference type="NCBI Taxonomy" id="7936"/>
    <lineage>
        <taxon>Eukaryota</taxon>
        <taxon>Metazoa</taxon>
        <taxon>Chordata</taxon>
        <taxon>Craniata</taxon>
        <taxon>Vertebrata</taxon>
        <taxon>Euteleostomi</taxon>
        <taxon>Actinopterygii</taxon>
        <taxon>Neopterygii</taxon>
        <taxon>Teleostei</taxon>
        <taxon>Anguilliformes</taxon>
        <taxon>Anguillidae</taxon>
        <taxon>Anguilla</taxon>
    </lineage>
</organism>
<protein>
    <submittedName>
        <fullName evidence="1">Uncharacterized protein</fullName>
    </submittedName>
</protein>
<dbReference type="AlphaFoldDB" id="A0A0E9V2P3"/>
<proteinExistence type="predicted"/>
<reference evidence="1" key="1">
    <citation type="submission" date="2014-11" db="EMBL/GenBank/DDBJ databases">
        <authorList>
            <person name="Amaro Gonzalez C."/>
        </authorList>
    </citation>
    <scope>NUCLEOTIDE SEQUENCE</scope>
</reference>